<keyword evidence="5" id="KW-1185">Reference proteome</keyword>
<dbReference type="SUPFAM" id="SSF55031">
    <property type="entry name" value="Bacterial exopeptidase dimerisation domain"/>
    <property type="match status" value="1"/>
</dbReference>
<evidence type="ECO:0000259" key="3">
    <source>
        <dbReference type="Pfam" id="PF07687"/>
    </source>
</evidence>
<dbReference type="Pfam" id="PF01546">
    <property type="entry name" value="Peptidase_M20"/>
    <property type="match status" value="1"/>
</dbReference>
<dbReference type="OrthoDB" id="9809784at2"/>
<evidence type="ECO:0000256" key="2">
    <source>
        <dbReference type="ARBA" id="ARBA00022801"/>
    </source>
</evidence>
<reference evidence="4 5" key="1">
    <citation type="journal article" date="2019" name="Microorganisms">
        <title>Genome Insights into the Novel Species Microvirga brassicacearum, a Rapeseed Endophyte with Biotechnological Potential.</title>
        <authorList>
            <person name="Jimenez-Gomez A."/>
            <person name="Saati-Santamaria Z."/>
            <person name="Igual J.M."/>
            <person name="Rivas R."/>
            <person name="Mateos P.F."/>
            <person name="Garcia-Fraile P."/>
        </authorList>
    </citation>
    <scope>NUCLEOTIDE SEQUENCE [LARGE SCALE GENOMIC DNA]</scope>
    <source>
        <strain evidence="4 5">CDVBN77</strain>
    </source>
</reference>
<accession>A0A5N3PE97</accession>
<keyword evidence="2" id="KW-0378">Hydrolase</keyword>
<dbReference type="InterPro" id="IPR050072">
    <property type="entry name" value="Peptidase_M20A"/>
</dbReference>
<dbReference type="RefSeq" id="WP_150942870.1">
    <property type="nucleotide sequence ID" value="NZ_VCMV01000009.1"/>
</dbReference>
<protein>
    <submittedName>
        <fullName evidence="4">M20 family metallopeptidase</fullName>
    </submittedName>
</protein>
<evidence type="ECO:0000313" key="5">
    <source>
        <dbReference type="Proteomes" id="UP000325684"/>
    </source>
</evidence>
<proteinExistence type="predicted"/>
<keyword evidence="1" id="KW-0479">Metal-binding</keyword>
<dbReference type="Pfam" id="PF07687">
    <property type="entry name" value="M20_dimer"/>
    <property type="match status" value="1"/>
</dbReference>
<gene>
    <name evidence="4" type="ORF">FEZ63_06725</name>
</gene>
<dbReference type="AlphaFoldDB" id="A0A5N3PE97"/>
<dbReference type="InterPro" id="IPR011650">
    <property type="entry name" value="Peptidase_M20_dimer"/>
</dbReference>
<name>A0A5N3PE97_9HYPH</name>
<dbReference type="Proteomes" id="UP000325684">
    <property type="component" value="Unassembled WGS sequence"/>
</dbReference>
<evidence type="ECO:0000313" key="4">
    <source>
        <dbReference type="EMBL" id="KAB0268056.1"/>
    </source>
</evidence>
<dbReference type="SUPFAM" id="SSF53187">
    <property type="entry name" value="Zn-dependent exopeptidases"/>
    <property type="match status" value="1"/>
</dbReference>
<dbReference type="EMBL" id="VCMV01000009">
    <property type="protein sequence ID" value="KAB0268056.1"/>
    <property type="molecule type" value="Genomic_DNA"/>
</dbReference>
<evidence type="ECO:0000256" key="1">
    <source>
        <dbReference type="ARBA" id="ARBA00022723"/>
    </source>
</evidence>
<dbReference type="Gene3D" id="3.40.630.10">
    <property type="entry name" value="Zn peptidases"/>
    <property type="match status" value="2"/>
</dbReference>
<dbReference type="GO" id="GO:0016787">
    <property type="term" value="F:hydrolase activity"/>
    <property type="evidence" value="ECO:0007669"/>
    <property type="project" value="UniProtKB-KW"/>
</dbReference>
<dbReference type="GO" id="GO:0046872">
    <property type="term" value="F:metal ion binding"/>
    <property type="evidence" value="ECO:0007669"/>
    <property type="project" value="UniProtKB-KW"/>
</dbReference>
<comment type="caution">
    <text evidence="4">The sequence shown here is derived from an EMBL/GenBank/DDBJ whole genome shotgun (WGS) entry which is preliminary data.</text>
</comment>
<sequence length="385" mass="42136">MANSVYDSRLIGLLEELVSIESYSGDEATVQDRIAHWFASHGITAEIEEVDGGLKNVVVEIRGNGDGQTLWIGGHCDTVGIASGWTREPHAPRIEDNRLYGLGTMDMKAGLAAAMETVRDLHGRRAEWSGRLIFSALADEEAYSRGANAFIRKDRGIDAAIMCEPHFEDVVIGSMGKINLRVEVKGRSAHGSRPEQGVNAVIEAARLLVAIDGLERFSHPDFGRASHCVLDVAAGDGRYEIRVPDTCTFTINWHFMPGETVDGAVTLIEGLVARLNSQACFSVTVREPRYESFLLERDHPFVSGFADAYRSVLGKEPDLAFGRGVSDANIFSGRAGIPTILFGPGGANMHAGDEWVDLDQLHLARDLYIDFAIRFLKSSHERPMP</sequence>
<dbReference type="PANTHER" id="PTHR43808">
    <property type="entry name" value="ACETYLORNITHINE DEACETYLASE"/>
    <property type="match status" value="1"/>
</dbReference>
<dbReference type="InterPro" id="IPR036264">
    <property type="entry name" value="Bact_exopeptidase_dim_dom"/>
</dbReference>
<feature type="domain" description="Peptidase M20 dimerisation" evidence="3">
    <location>
        <begin position="173"/>
        <end position="276"/>
    </location>
</feature>
<dbReference type="InterPro" id="IPR002933">
    <property type="entry name" value="Peptidase_M20"/>
</dbReference>
<organism evidence="4 5">
    <name type="scientific">Microvirga brassicacearum</name>
    <dbReference type="NCBI Taxonomy" id="2580413"/>
    <lineage>
        <taxon>Bacteria</taxon>
        <taxon>Pseudomonadati</taxon>
        <taxon>Pseudomonadota</taxon>
        <taxon>Alphaproteobacteria</taxon>
        <taxon>Hyphomicrobiales</taxon>
        <taxon>Methylobacteriaceae</taxon>
        <taxon>Microvirga</taxon>
    </lineage>
</organism>